<dbReference type="GO" id="GO:0005634">
    <property type="term" value="C:nucleus"/>
    <property type="evidence" value="ECO:0007669"/>
    <property type="project" value="TreeGrafter"/>
</dbReference>
<evidence type="ECO:0000313" key="5">
    <source>
        <dbReference type="Proteomes" id="UP000694846"/>
    </source>
</evidence>
<keyword evidence="5" id="KW-1185">Reference proteome</keyword>
<dbReference type="PANTHER" id="PTHR19965">
    <property type="entry name" value="RNA AND EXPORT FACTOR BINDING PROTEIN"/>
    <property type="match status" value="1"/>
</dbReference>
<dbReference type="GO" id="GO:0003729">
    <property type="term" value="F:mRNA binding"/>
    <property type="evidence" value="ECO:0007669"/>
    <property type="project" value="TreeGrafter"/>
</dbReference>
<dbReference type="OrthoDB" id="6615050at2759"/>
<dbReference type="Proteomes" id="UP000694846">
    <property type="component" value="Unplaced"/>
</dbReference>
<sequence>MKITVYNSVIDKMLNGIKVRFNQDTFNLIDSFSNLLKLEIEKKHTQTISEKFSLSFDQLDNEVRLFTQIDDIPRGNFRSNDAGGSGGDPMRRGRSIARRYNGFTPYSKADVNSSWTHDMYEGPKRQQIRGGLSTTNIHKIIISNLDFGVTSTDIQVIFNEFDPLKTAAVHYDRSGRSLGITDVVFDSKNAALKVVCQYNNVPLDGRPMKIELVTDFSTVANLATRLSRPAPLPERSIRGGVRSNRENLRNIRGNSKRRGGRGGRNSEKKMPNKDELDAQLDRYIKFNKNKNN</sequence>
<keyword evidence="1 2" id="KW-0694">RNA-binding</keyword>
<dbReference type="InterPro" id="IPR000504">
    <property type="entry name" value="RRM_dom"/>
</dbReference>
<gene>
    <name evidence="6" type="primary">LOC112679539</name>
</gene>
<accession>A0A8B8F3H5</accession>
<proteinExistence type="predicted"/>
<feature type="region of interest" description="Disordered" evidence="3">
    <location>
        <begin position="230"/>
        <end position="292"/>
    </location>
</feature>
<evidence type="ECO:0000256" key="2">
    <source>
        <dbReference type="PROSITE-ProRule" id="PRU00176"/>
    </source>
</evidence>
<dbReference type="SUPFAM" id="SSF54928">
    <property type="entry name" value="RNA-binding domain, RBD"/>
    <property type="match status" value="1"/>
</dbReference>
<evidence type="ECO:0000313" key="6">
    <source>
        <dbReference type="RefSeq" id="XP_025405170.1"/>
    </source>
</evidence>
<organism evidence="5 6">
    <name type="scientific">Sipha flava</name>
    <name type="common">yellow sugarcane aphid</name>
    <dbReference type="NCBI Taxonomy" id="143950"/>
    <lineage>
        <taxon>Eukaryota</taxon>
        <taxon>Metazoa</taxon>
        <taxon>Ecdysozoa</taxon>
        <taxon>Arthropoda</taxon>
        <taxon>Hexapoda</taxon>
        <taxon>Insecta</taxon>
        <taxon>Pterygota</taxon>
        <taxon>Neoptera</taxon>
        <taxon>Paraneoptera</taxon>
        <taxon>Hemiptera</taxon>
        <taxon>Sternorrhyncha</taxon>
        <taxon>Aphidomorpha</taxon>
        <taxon>Aphidoidea</taxon>
        <taxon>Aphididae</taxon>
        <taxon>Sipha</taxon>
    </lineage>
</organism>
<dbReference type="PANTHER" id="PTHR19965:SF82">
    <property type="entry name" value="THO COMPLEX SUBUNIT 4"/>
    <property type="match status" value="1"/>
</dbReference>
<reference evidence="6" key="1">
    <citation type="submission" date="2025-08" db="UniProtKB">
        <authorList>
            <consortium name="RefSeq"/>
        </authorList>
    </citation>
    <scope>IDENTIFICATION</scope>
    <source>
        <tissue evidence="6">Whole body</tissue>
    </source>
</reference>
<feature type="domain" description="RRM" evidence="4">
    <location>
        <begin position="138"/>
        <end position="215"/>
    </location>
</feature>
<dbReference type="AlphaFoldDB" id="A0A8B8F3H5"/>
<evidence type="ECO:0000256" key="3">
    <source>
        <dbReference type="SAM" id="MobiDB-lite"/>
    </source>
</evidence>
<evidence type="ECO:0000259" key="4">
    <source>
        <dbReference type="PROSITE" id="PS50102"/>
    </source>
</evidence>
<dbReference type="InterPro" id="IPR035979">
    <property type="entry name" value="RBD_domain_sf"/>
</dbReference>
<dbReference type="PROSITE" id="PS50102">
    <property type="entry name" value="RRM"/>
    <property type="match status" value="1"/>
</dbReference>
<dbReference type="InterPro" id="IPR025715">
    <property type="entry name" value="FoP_C"/>
</dbReference>
<evidence type="ECO:0000256" key="1">
    <source>
        <dbReference type="ARBA" id="ARBA00022884"/>
    </source>
</evidence>
<dbReference type="GeneID" id="112679539"/>
<dbReference type="InterPro" id="IPR051229">
    <property type="entry name" value="ALYREF_mRNA_export"/>
</dbReference>
<dbReference type="Pfam" id="PF13865">
    <property type="entry name" value="FoP_duplication"/>
    <property type="match status" value="1"/>
</dbReference>
<dbReference type="InterPro" id="IPR012677">
    <property type="entry name" value="Nucleotide-bd_a/b_plait_sf"/>
</dbReference>
<protein>
    <submittedName>
        <fullName evidence="6">THO complex subunit 4-like</fullName>
    </submittedName>
</protein>
<dbReference type="GO" id="GO:0006406">
    <property type="term" value="P:mRNA export from nucleus"/>
    <property type="evidence" value="ECO:0007669"/>
    <property type="project" value="TreeGrafter"/>
</dbReference>
<dbReference type="Pfam" id="PF00076">
    <property type="entry name" value="RRM_1"/>
    <property type="match status" value="1"/>
</dbReference>
<dbReference type="RefSeq" id="XP_025405170.1">
    <property type="nucleotide sequence ID" value="XM_025549385.1"/>
</dbReference>
<dbReference type="SMART" id="SM00360">
    <property type="entry name" value="RRM"/>
    <property type="match status" value="1"/>
</dbReference>
<name>A0A8B8F3H5_9HEMI</name>
<feature type="compositionally biased region" description="Basic and acidic residues" evidence="3">
    <location>
        <begin position="264"/>
        <end position="284"/>
    </location>
</feature>
<dbReference type="Gene3D" id="3.30.70.330">
    <property type="match status" value="1"/>
</dbReference>